<evidence type="ECO:0000256" key="4">
    <source>
        <dbReference type="ARBA" id="ARBA00023016"/>
    </source>
</evidence>
<dbReference type="GeneID" id="57143634"/>
<gene>
    <name evidence="7" type="ORF">MTE01_09390</name>
</gene>
<dbReference type="InterPro" id="IPR041443">
    <property type="entry name" value="Exop_C"/>
</dbReference>
<dbReference type="Gene3D" id="3.30.420.40">
    <property type="match status" value="2"/>
</dbReference>
<dbReference type="Proteomes" id="UP000319525">
    <property type="component" value="Unassembled WGS sequence"/>
</dbReference>
<organism evidence="7 8">
    <name type="scientific">Microbacterium testaceum</name>
    <name type="common">Aureobacterium testaceum</name>
    <name type="synonym">Brevibacterium testaceum</name>
    <dbReference type="NCBI Taxonomy" id="2033"/>
    <lineage>
        <taxon>Bacteria</taxon>
        <taxon>Bacillati</taxon>
        <taxon>Actinomycetota</taxon>
        <taxon>Actinomycetes</taxon>
        <taxon>Micrococcales</taxon>
        <taxon>Microbacteriaceae</taxon>
        <taxon>Microbacterium</taxon>
    </lineage>
</organism>
<dbReference type="PRINTS" id="PR00301">
    <property type="entry name" value="HEATSHOCK70"/>
</dbReference>
<accession>A0A4Y3QIG3</accession>
<comment type="similarity">
    <text evidence="1">Belongs to the heat shock protein 70 family.</text>
</comment>
<dbReference type="GO" id="GO:0140662">
    <property type="term" value="F:ATP-dependent protein folding chaperone"/>
    <property type="evidence" value="ECO:0007669"/>
    <property type="project" value="InterPro"/>
</dbReference>
<protein>
    <recommendedName>
        <fullName evidence="6">ExoP galactose-binding-like domain-containing protein</fullName>
    </recommendedName>
</protein>
<dbReference type="PANTHER" id="PTHR42749">
    <property type="entry name" value="CELL SHAPE-DETERMINING PROTEIN MREB"/>
    <property type="match status" value="1"/>
</dbReference>
<evidence type="ECO:0000313" key="7">
    <source>
        <dbReference type="EMBL" id="GEB44994.1"/>
    </source>
</evidence>
<dbReference type="PROSITE" id="PS01036">
    <property type="entry name" value="HSP70_3"/>
    <property type="match status" value="1"/>
</dbReference>
<dbReference type="AlphaFoldDB" id="A0A4Y3QIG3"/>
<dbReference type="SUPFAM" id="SSF53067">
    <property type="entry name" value="Actin-like ATPase domain"/>
    <property type="match status" value="2"/>
</dbReference>
<reference evidence="7 8" key="1">
    <citation type="submission" date="2019-06" db="EMBL/GenBank/DDBJ databases">
        <title>Whole genome shotgun sequence of Microbacterium testaceum NBRC 12675.</title>
        <authorList>
            <person name="Hosoyama A."/>
            <person name="Uohara A."/>
            <person name="Ohji S."/>
            <person name="Ichikawa N."/>
        </authorList>
    </citation>
    <scope>NUCLEOTIDE SEQUENCE [LARGE SCALE GENOMIC DNA]</scope>
    <source>
        <strain evidence="7 8">NBRC 12675</strain>
    </source>
</reference>
<comment type="caution">
    <text evidence="7">The sequence shown here is derived from an EMBL/GenBank/DDBJ whole genome shotgun (WGS) entry which is preliminary data.</text>
</comment>
<keyword evidence="2" id="KW-0547">Nucleotide-binding</keyword>
<dbReference type="GO" id="GO:0005524">
    <property type="term" value="F:ATP binding"/>
    <property type="evidence" value="ECO:0007669"/>
    <property type="project" value="UniProtKB-KW"/>
</dbReference>
<evidence type="ECO:0000256" key="2">
    <source>
        <dbReference type="ARBA" id="ARBA00022741"/>
    </source>
</evidence>
<proteinExistence type="inferred from homology"/>
<sequence length="643" mass="65887">MPYSIGVDLGATSIAVAVGDDAGVRAAHLTPHLVEPSVAFVAADGTILTGQAAMDAAPEDRTRLVRGFKRRLGDPTPIFVGGVGTAPEALMAAQLRDVVAAVTEQYDEAPQRVVVTCPAAWGPYRREQFARISELSGVRVDEIVADAVAAATFFARDRRLAEGDILAVFDLGGRNTEAAVLRVAHGGPEVLGTPEGIEHLGGDDFDDAVRGLIDQRLGGRLSALDPADPDDVAILSSVDEACTSAKEALSVHEETVVRLNLDGAETAITLTRPDLESSIRPMVKTAVAALLRSIASAGLDPDDVDVVVLAGGSSRIPLVAEEVSSIGKPIAATHLPKFTVALGAAERARAWAAGSDHTMPARPDAPLETATANPLPTTILASSAPGTTGRPRVRRRSMLLAGLAVAAVAGAAIVTAASWSGRGETPTAASTAASPVASAPPTVVAAPAPAAAAAETTTATLAFPILTDGSSTTGLNWFVQSSDTAGVWGVTPLDEKEASRPNLQLTQTDAGFHAVWTGDSPAQLYAQSSGATIDLEDIADGGGALVFDVTRNSGAATFFEVAAHCGYPCGGAVDITSTINTLAEGATQRVIVPAACFTVSGFDPRAVDTPFVAFGTGALDLTFSDVRWEDLVGDDPTAVRCST</sequence>
<dbReference type="Gene3D" id="2.60.120.430">
    <property type="entry name" value="Galactose-binding lectin"/>
    <property type="match status" value="1"/>
</dbReference>
<evidence type="ECO:0000256" key="1">
    <source>
        <dbReference type="ARBA" id="ARBA00007381"/>
    </source>
</evidence>
<dbReference type="OrthoDB" id="9766019at2"/>
<dbReference type="InterPro" id="IPR013126">
    <property type="entry name" value="Hsp_70_fam"/>
</dbReference>
<evidence type="ECO:0000256" key="3">
    <source>
        <dbReference type="ARBA" id="ARBA00022840"/>
    </source>
</evidence>
<dbReference type="InterPro" id="IPR018181">
    <property type="entry name" value="Heat_shock_70_CS"/>
</dbReference>
<dbReference type="Gene3D" id="3.90.640.10">
    <property type="entry name" value="Actin, Chain A, domain 4"/>
    <property type="match status" value="1"/>
</dbReference>
<dbReference type="Pfam" id="PF18559">
    <property type="entry name" value="Exop_C"/>
    <property type="match status" value="1"/>
</dbReference>
<keyword evidence="4" id="KW-0346">Stress response</keyword>
<dbReference type="EMBL" id="BJML01000002">
    <property type="protein sequence ID" value="GEB44994.1"/>
    <property type="molecule type" value="Genomic_DNA"/>
</dbReference>
<evidence type="ECO:0000313" key="8">
    <source>
        <dbReference type="Proteomes" id="UP000319525"/>
    </source>
</evidence>
<evidence type="ECO:0000256" key="5">
    <source>
        <dbReference type="ARBA" id="ARBA00023186"/>
    </source>
</evidence>
<evidence type="ECO:0000259" key="6">
    <source>
        <dbReference type="Pfam" id="PF18559"/>
    </source>
</evidence>
<dbReference type="RefSeq" id="WP_141375972.1">
    <property type="nucleotide sequence ID" value="NZ_BJML01000002.1"/>
</dbReference>
<keyword evidence="3" id="KW-0067">ATP-binding</keyword>
<feature type="domain" description="ExoP galactose-binding-like" evidence="6">
    <location>
        <begin position="507"/>
        <end position="628"/>
    </location>
</feature>
<keyword evidence="5" id="KW-0143">Chaperone</keyword>
<dbReference type="PANTHER" id="PTHR42749:SF1">
    <property type="entry name" value="CELL SHAPE-DETERMINING PROTEIN MREB"/>
    <property type="match status" value="1"/>
</dbReference>
<dbReference type="InterPro" id="IPR043129">
    <property type="entry name" value="ATPase_NBD"/>
</dbReference>
<dbReference type="Pfam" id="PF00012">
    <property type="entry name" value="HSP70"/>
    <property type="match status" value="1"/>
</dbReference>
<name>A0A4Y3QIG3_MICTE</name>